<proteinExistence type="predicted"/>
<evidence type="ECO:0000313" key="3">
    <source>
        <dbReference type="Proteomes" id="UP000053593"/>
    </source>
</evidence>
<dbReference type="EMBL" id="KN834852">
    <property type="protein sequence ID" value="KIK51911.1"/>
    <property type="molecule type" value="Genomic_DNA"/>
</dbReference>
<dbReference type="Proteomes" id="UP000053593">
    <property type="component" value="Unassembled WGS sequence"/>
</dbReference>
<accession>A0A0D0BC00</accession>
<protein>
    <submittedName>
        <fullName evidence="2">Uncharacterized protein</fullName>
    </submittedName>
</protein>
<sequence length="485" mass="54207">MSALQLSPNQPAASSSNPGGSRPQIIFKFPPAVQPMLAIPLSNALPSVPSVAKKMQRMVFKHSLLLAYPSIPVSASTPSSLPSNVQSIYDNAYLANSSPEVLEQVPDNKWRKIFALYPSCKYCALHNLQSSCSLRSNSLSCATCEMNYPTSKKFCLFKSIFRLLQFHILAKLPLVIAYRFVSSRGNFIIWDEEWAALTTGLHDYPYYCEHPEELGLASEKLRAQEGKRKAGKSGESSQLLQQERVHIGEPSRKPVVPAPSHKGKEVVCDTVDINVEMEVPDAMDSMDLDYLEDVSLAPVPIPAAPAPVPTKSAVIWQVNNRQSYMIRTVIECVVTQIAELLSGPGKKMLEQDLWALVDGMIQGVFNELKEQLFIESLSMINLSSANIMDAQQDELLRVYWEYQALSQKSDHLETENLHLQEQVVSCDIQSTEVQQLRGAVEVRDGEIEELRKKLAASEEACRIAVEESKLRDEELAQLWQLFELV</sequence>
<feature type="compositionally biased region" description="Low complexity" evidence="1">
    <location>
        <begin position="7"/>
        <end position="18"/>
    </location>
</feature>
<name>A0A0D0BC00_9AGAR</name>
<evidence type="ECO:0000256" key="1">
    <source>
        <dbReference type="SAM" id="MobiDB-lite"/>
    </source>
</evidence>
<dbReference type="HOGENOM" id="CLU_023362_2_0_1"/>
<gene>
    <name evidence="2" type="ORF">GYMLUDRAFT_251669</name>
</gene>
<reference evidence="2 3" key="1">
    <citation type="submission" date="2014-04" db="EMBL/GenBank/DDBJ databases">
        <title>Evolutionary Origins and Diversification of the Mycorrhizal Mutualists.</title>
        <authorList>
            <consortium name="DOE Joint Genome Institute"/>
            <consortium name="Mycorrhizal Genomics Consortium"/>
            <person name="Kohler A."/>
            <person name="Kuo A."/>
            <person name="Nagy L.G."/>
            <person name="Floudas D."/>
            <person name="Copeland A."/>
            <person name="Barry K.W."/>
            <person name="Cichocki N."/>
            <person name="Veneault-Fourrey C."/>
            <person name="LaButti K."/>
            <person name="Lindquist E.A."/>
            <person name="Lipzen A."/>
            <person name="Lundell T."/>
            <person name="Morin E."/>
            <person name="Murat C."/>
            <person name="Riley R."/>
            <person name="Ohm R."/>
            <person name="Sun H."/>
            <person name="Tunlid A."/>
            <person name="Henrissat B."/>
            <person name="Grigoriev I.V."/>
            <person name="Hibbett D.S."/>
            <person name="Martin F."/>
        </authorList>
    </citation>
    <scope>NUCLEOTIDE SEQUENCE [LARGE SCALE GENOMIC DNA]</scope>
    <source>
        <strain evidence="2 3">FD-317 M1</strain>
    </source>
</reference>
<dbReference type="AlphaFoldDB" id="A0A0D0BC00"/>
<organism evidence="2 3">
    <name type="scientific">Collybiopsis luxurians FD-317 M1</name>
    <dbReference type="NCBI Taxonomy" id="944289"/>
    <lineage>
        <taxon>Eukaryota</taxon>
        <taxon>Fungi</taxon>
        <taxon>Dikarya</taxon>
        <taxon>Basidiomycota</taxon>
        <taxon>Agaricomycotina</taxon>
        <taxon>Agaricomycetes</taxon>
        <taxon>Agaricomycetidae</taxon>
        <taxon>Agaricales</taxon>
        <taxon>Marasmiineae</taxon>
        <taxon>Omphalotaceae</taxon>
        <taxon>Collybiopsis</taxon>
        <taxon>Collybiopsis luxurians</taxon>
    </lineage>
</organism>
<feature type="region of interest" description="Disordered" evidence="1">
    <location>
        <begin position="1"/>
        <end position="22"/>
    </location>
</feature>
<keyword evidence="3" id="KW-1185">Reference proteome</keyword>
<evidence type="ECO:0000313" key="2">
    <source>
        <dbReference type="EMBL" id="KIK51911.1"/>
    </source>
</evidence>